<comment type="caution">
    <text evidence="1">The sequence shown here is derived from an EMBL/GenBank/DDBJ whole genome shotgun (WGS) entry which is preliminary data.</text>
</comment>
<reference evidence="1 2" key="1">
    <citation type="journal article" date="2016" name="Nat. Commun.">
        <title>Thousands of microbial genomes shed light on interconnected biogeochemical processes in an aquifer system.</title>
        <authorList>
            <person name="Anantharaman K."/>
            <person name="Brown C.T."/>
            <person name="Hug L.A."/>
            <person name="Sharon I."/>
            <person name="Castelle C.J."/>
            <person name="Probst A.J."/>
            <person name="Thomas B.C."/>
            <person name="Singh A."/>
            <person name="Wilkins M.J."/>
            <person name="Karaoz U."/>
            <person name="Brodie E.L."/>
            <person name="Williams K.H."/>
            <person name="Hubbard S.S."/>
            <person name="Banfield J.F."/>
        </authorList>
    </citation>
    <scope>NUCLEOTIDE SEQUENCE [LARGE SCALE GENOMIC DNA]</scope>
</reference>
<organism evidence="1 2">
    <name type="scientific">Candidatus Woesebacteria bacterium RIFCSPLOWO2_01_FULL_39_10</name>
    <dbReference type="NCBI Taxonomy" id="1802516"/>
    <lineage>
        <taxon>Bacteria</taxon>
        <taxon>Candidatus Woeseibacteriota</taxon>
    </lineage>
</organism>
<dbReference type="Proteomes" id="UP000179018">
    <property type="component" value="Unassembled WGS sequence"/>
</dbReference>
<proteinExistence type="predicted"/>
<name>A0A1F8B390_9BACT</name>
<evidence type="ECO:0000313" key="2">
    <source>
        <dbReference type="Proteomes" id="UP000179018"/>
    </source>
</evidence>
<evidence type="ECO:0008006" key="3">
    <source>
        <dbReference type="Google" id="ProtNLM"/>
    </source>
</evidence>
<evidence type="ECO:0000313" key="1">
    <source>
        <dbReference type="EMBL" id="OGM58486.1"/>
    </source>
</evidence>
<dbReference type="AlphaFoldDB" id="A0A1F8B390"/>
<sequence length="187" mass="21640">MTQMATHAKVNRLDRLIKSNQKLFHTQDLALLWEVTNRNTLYTTIKRLVKKGILIPVVKGLYSTLPLEEIDDFALGAALIHKFSYISLETILEKEGVISQKIYPVTFISSVSQKIEFNQKLYSVRKLKNEFLFNPEGVSRRDNYFIASKERAIADMNYFNPKYYLDNPSIVDWAGVEAIQKKVGYKK</sequence>
<dbReference type="EMBL" id="MGHC01000035">
    <property type="protein sequence ID" value="OGM58486.1"/>
    <property type="molecule type" value="Genomic_DNA"/>
</dbReference>
<gene>
    <name evidence="1" type="ORF">A3A75_00770</name>
</gene>
<dbReference type="STRING" id="1802516.A3A75_00770"/>
<protein>
    <recommendedName>
        <fullName evidence="3">AbiEi antitoxin C-terminal domain-containing protein</fullName>
    </recommendedName>
</protein>
<accession>A0A1F8B390</accession>